<dbReference type="GO" id="GO:0016787">
    <property type="term" value="F:hydrolase activity"/>
    <property type="evidence" value="ECO:0007669"/>
    <property type="project" value="UniProtKB-KW"/>
</dbReference>
<dbReference type="InterPro" id="IPR008928">
    <property type="entry name" value="6-hairpin_glycosidase_sf"/>
</dbReference>
<gene>
    <name evidence="2" type="ORF">GHK86_17285</name>
</gene>
<dbReference type="Gene3D" id="1.50.10.10">
    <property type="match status" value="1"/>
</dbReference>
<feature type="domain" description="GH15-like" evidence="1">
    <location>
        <begin position="114"/>
        <end position="477"/>
    </location>
</feature>
<comment type="caution">
    <text evidence="2">The sequence shown here is derived from an EMBL/GenBank/DDBJ whole genome shotgun (WGS) entry which is preliminary data.</text>
</comment>
<evidence type="ECO:0000313" key="2">
    <source>
        <dbReference type="EMBL" id="MST34467.1"/>
    </source>
</evidence>
<dbReference type="InterPro" id="IPR012341">
    <property type="entry name" value="6hp_glycosidase-like_sf"/>
</dbReference>
<sequence>EGLEGDVTMTTELVIRCSYGEAVPWVVQSGRGLSAVAGPDGLCLDTPVTLQGRDHRSVGTFRVARGEQVTFCLGWHASHEHPPSPIDPAAALEETAAFWEQWCDRVRRVHGPWEDAVLRSLITLKALTYAPTGGIVAAATTSLPEDLGGVRNWDYRYCWVRDASLTLDALVEAGCREEAERWMAWLVRAAAGAPDQLQIMYGPAGERRLTEFEVDHLPGYEGSQPVRVGNAASEQFQLDVYGELMDATDRARRHGIAEPPEAWALQRAVMDFVSAHWRDPDDGIWEVRGPRRHFTHSKVMAWVAFDRAVRAVERYGKDGPVDEWRRARDEVHAEVLEHGWSETRGAFTQYYGGDALDASILMLPIVGFLPPDDRRVVSTVEAVERELLADGFVRRYQNDSGVDGLPGQEGAFLPCSFWLADCLALIGRLDDARSLFERLVGLANDLGLLSEEYDHRFERLVGNFPQAFSHVGLVNTARNLAARDSFA</sequence>
<feature type="non-terminal residue" evidence="2">
    <location>
        <position position="1"/>
    </location>
</feature>
<protein>
    <submittedName>
        <fullName evidence="2">Glycoside hydrolase family 15 protein</fullName>
    </submittedName>
</protein>
<accession>A0ABW9QZ14</accession>
<dbReference type="PANTHER" id="PTHR31616:SF0">
    <property type="entry name" value="GLUCAN 1,4-ALPHA-GLUCOSIDASE"/>
    <property type="match status" value="1"/>
</dbReference>
<evidence type="ECO:0000313" key="3">
    <source>
        <dbReference type="Proteomes" id="UP000437736"/>
    </source>
</evidence>
<keyword evidence="3" id="KW-1185">Reference proteome</keyword>
<evidence type="ECO:0000259" key="1">
    <source>
        <dbReference type="Pfam" id="PF00723"/>
    </source>
</evidence>
<dbReference type="PANTHER" id="PTHR31616">
    <property type="entry name" value="TREHALASE"/>
    <property type="match status" value="1"/>
</dbReference>
<dbReference type="EMBL" id="WJHE01001020">
    <property type="protein sequence ID" value="MST34467.1"/>
    <property type="molecule type" value="Genomic_DNA"/>
</dbReference>
<dbReference type="SUPFAM" id="SSF48208">
    <property type="entry name" value="Six-hairpin glycosidases"/>
    <property type="match status" value="1"/>
</dbReference>
<dbReference type="InterPro" id="IPR011613">
    <property type="entry name" value="GH15-like"/>
</dbReference>
<name>A0ABW9QZ14_9ACTN</name>
<reference evidence="2 3" key="1">
    <citation type="submission" date="2019-11" db="EMBL/GenBank/DDBJ databases">
        <title>Acidiferrimicrobium australis gen. nov., sp. nov., an acidophilic and obligately heterotrophic, member of the Actinobacteria that catalyses dissimilatory oxido- reduction of iron isolated from metal-rich acidic water in Chile.</title>
        <authorList>
            <person name="Gonzalez D."/>
            <person name="Huber K."/>
            <person name="Hedrich S."/>
            <person name="Rojas-Villalobos C."/>
            <person name="Quatrini R."/>
            <person name="Dinamarca M.A."/>
            <person name="Schwarz A."/>
            <person name="Canales C."/>
            <person name="Nancucheo I."/>
        </authorList>
    </citation>
    <scope>NUCLEOTIDE SEQUENCE [LARGE SCALE GENOMIC DNA]</scope>
    <source>
        <strain evidence="2 3">USS-CCA1</strain>
    </source>
</reference>
<keyword evidence="2" id="KW-0378">Hydrolase</keyword>
<organism evidence="2 3">
    <name type="scientific">Acidiferrimicrobium australe</name>
    <dbReference type="NCBI Taxonomy" id="2664430"/>
    <lineage>
        <taxon>Bacteria</taxon>
        <taxon>Bacillati</taxon>
        <taxon>Actinomycetota</taxon>
        <taxon>Acidimicrobiia</taxon>
        <taxon>Acidimicrobiales</taxon>
        <taxon>Acidimicrobiaceae</taxon>
        <taxon>Acidiferrimicrobium</taxon>
    </lineage>
</organism>
<proteinExistence type="predicted"/>
<dbReference type="Proteomes" id="UP000437736">
    <property type="component" value="Unassembled WGS sequence"/>
</dbReference>
<dbReference type="Pfam" id="PF00723">
    <property type="entry name" value="Glyco_hydro_15"/>
    <property type="match status" value="1"/>
</dbReference>